<dbReference type="Proteomes" id="UP001165289">
    <property type="component" value="Unassembled WGS sequence"/>
</dbReference>
<evidence type="ECO:0000313" key="2">
    <source>
        <dbReference type="Proteomes" id="UP001165289"/>
    </source>
</evidence>
<reference evidence="1 2" key="1">
    <citation type="journal article" date="2023" name="BMC Biol.">
        <title>The compact genome of the sponge Oopsacas minuta (Hexactinellida) is lacking key metazoan core genes.</title>
        <authorList>
            <person name="Santini S."/>
            <person name="Schenkelaars Q."/>
            <person name="Jourda C."/>
            <person name="Duchesne M."/>
            <person name="Belahbib H."/>
            <person name="Rocher C."/>
            <person name="Selva M."/>
            <person name="Riesgo A."/>
            <person name="Vervoort M."/>
            <person name="Leys S.P."/>
            <person name="Kodjabachian L."/>
            <person name="Le Bivic A."/>
            <person name="Borchiellini C."/>
            <person name="Claverie J.M."/>
            <person name="Renard E."/>
        </authorList>
    </citation>
    <scope>NUCLEOTIDE SEQUENCE [LARGE SCALE GENOMIC DNA]</scope>
    <source>
        <strain evidence="1">SPO-2</strain>
    </source>
</reference>
<accession>A0AAV7KFL1</accession>
<keyword evidence="2" id="KW-1185">Reference proteome</keyword>
<proteinExistence type="predicted"/>
<sequence length="280" mass="31181">MKLSKNGIGFAFCTICQVDICISGGGKHEVDRHLKTAKHKSLLGQVDEQLSISTALVAAASLSPLNKQVMSAEIYFSLFIAEHNLPFLVADHFTHLTKVMFPVSHIAHSYSCARTKTTAIITHALPPSLRNMVNDKYRSEPFSILCDGGNDMTDHKYFTVLVRYWCNRNNQAMTRFLAMPICNIATAQNLFDALSTVFEERNLPWENVIGFASDTANVMVGARNSVLNRIREKQPRVFCLGCLCHLAHLCGAAAALKSLPLSVDVLLIDVFYHFKYSAKR</sequence>
<dbReference type="AlphaFoldDB" id="A0AAV7KFL1"/>
<comment type="caution">
    <text evidence="1">The sequence shown here is derived from an EMBL/GenBank/DDBJ whole genome shotgun (WGS) entry which is preliminary data.</text>
</comment>
<evidence type="ECO:0008006" key="3">
    <source>
        <dbReference type="Google" id="ProtNLM"/>
    </source>
</evidence>
<dbReference type="SUPFAM" id="SSF53098">
    <property type="entry name" value="Ribonuclease H-like"/>
    <property type="match status" value="1"/>
</dbReference>
<dbReference type="InterPro" id="IPR012337">
    <property type="entry name" value="RNaseH-like_sf"/>
</dbReference>
<dbReference type="EMBL" id="JAKMXF010000039">
    <property type="protein sequence ID" value="KAI6660186.1"/>
    <property type="molecule type" value="Genomic_DNA"/>
</dbReference>
<organism evidence="1 2">
    <name type="scientific">Oopsacas minuta</name>
    <dbReference type="NCBI Taxonomy" id="111878"/>
    <lineage>
        <taxon>Eukaryota</taxon>
        <taxon>Metazoa</taxon>
        <taxon>Porifera</taxon>
        <taxon>Hexactinellida</taxon>
        <taxon>Hexasterophora</taxon>
        <taxon>Lyssacinosida</taxon>
        <taxon>Leucopsacidae</taxon>
        <taxon>Oopsacas</taxon>
    </lineage>
</organism>
<dbReference type="PANTHER" id="PTHR37162">
    <property type="entry name" value="HAT FAMILY DIMERISATION DOMAINCONTAINING PROTEIN-RELATED"/>
    <property type="match status" value="1"/>
</dbReference>
<gene>
    <name evidence="1" type="ORF">LOD99_10497</name>
</gene>
<name>A0AAV7KFL1_9METZ</name>
<protein>
    <recommendedName>
        <fullName evidence="3">DUF4371 domain-containing protein</fullName>
    </recommendedName>
</protein>
<evidence type="ECO:0000313" key="1">
    <source>
        <dbReference type="EMBL" id="KAI6660186.1"/>
    </source>
</evidence>
<dbReference type="PANTHER" id="PTHR37162:SF1">
    <property type="entry name" value="BED-TYPE DOMAIN-CONTAINING PROTEIN"/>
    <property type="match status" value="1"/>
</dbReference>